<comment type="caution">
    <text evidence="3">The sequence shown here is derived from an EMBL/GenBank/DDBJ whole genome shotgun (WGS) entry which is preliminary data.</text>
</comment>
<dbReference type="InterPro" id="IPR051518">
    <property type="entry name" value="Sucrose_Phosphatase"/>
</dbReference>
<dbReference type="EMBL" id="AQQZ01000013">
    <property type="protein sequence ID" value="KNG92168.1"/>
    <property type="molecule type" value="Genomic_DNA"/>
</dbReference>
<dbReference type="InterPro" id="IPR023214">
    <property type="entry name" value="HAD_sf"/>
</dbReference>
<dbReference type="STRING" id="1317121.ATO11_18795"/>
<dbReference type="PANTHER" id="PTHR46521">
    <property type="entry name" value="SUCROSE-PHOSPHATASE 2-RELATED"/>
    <property type="match status" value="1"/>
</dbReference>
<dbReference type="InterPro" id="IPR006380">
    <property type="entry name" value="SPP-like_dom"/>
</dbReference>
<dbReference type="OrthoDB" id="7847955at2"/>
<gene>
    <name evidence="3" type="ORF">ATO11_18795</name>
</gene>
<keyword evidence="1" id="KW-0378">Hydrolase</keyword>
<keyword evidence="4" id="KW-1185">Reference proteome</keyword>
<evidence type="ECO:0000313" key="3">
    <source>
        <dbReference type="EMBL" id="KNG92168.1"/>
    </source>
</evidence>
<evidence type="ECO:0000313" key="4">
    <source>
        <dbReference type="Proteomes" id="UP000036938"/>
    </source>
</evidence>
<dbReference type="AlphaFoldDB" id="A0A0L1JL65"/>
<accession>A0A0L1JL65</accession>
<evidence type="ECO:0000259" key="2">
    <source>
        <dbReference type="Pfam" id="PF05116"/>
    </source>
</evidence>
<dbReference type="GO" id="GO:0016791">
    <property type="term" value="F:phosphatase activity"/>
    <property type="evidence" value="ECO:0007669"/>
    <property type="project" value="UniProtKB-ARBA"/>
</dbReference>
<dbReference type="SFLD" id="SFLDS00003">
    <property type="entry name" value="Haloacid_Dehalogenase"/>
    <property type="match status" value="1"/>
</dbReference>
<dbReference type="SUPFAM" id="SSF56784">
    <property type="entry name" value="HAD-like"/>
    <property type="match status" value="1"/>
</dbReference>
<sequence length="259" mass="27701">MNSLAPIHPDAGVAARTRFFLATDLDGTFLGGRASAREALYNLVEDNRATIGLIFVTGRDPDFILDLCDTYGVPVPEYVVGDVGTTIARVIEDEIRPIPALEAEIAARWNDAGDRVRAALADAPGLTLQPTAFRYRVSYDLDPDAFDPGVLEVIEGMGLDVLMSDDSYLDVLPKGVSKGPSLRRLLGHLGVPEDRVLAAGDTLNDRSMLELSVPSVAVGRSEPALLEALQDVPRTHFAKASGAAGILEAIRAFDLHPVS</sequence>
<dbReference type="InterPro" id="IPR036412">
    <property type="entry name" value="HAD-like_sf"/>
</dbReference>
<dbReference type="PATRIC" id="fig|1317121.7.peg.859"/>
<dbReference type="PANTHER" id="PTHR46521:SF4">
    <property type="entry name" value="SUCROSE-PHOSPHATASE 2-RELATED"/>
    <property type="match status" value="1"/>
</dbReference>
<dbReference type="Gene3D" id="3.90.1070.10">
    <property type="match status" value="1"/>
</dbReference>
<dbReference type="Proteomes" id="UP000036938">
    <property type="component" value="Unassembled WGS sequence"/>
</dbReference>
<evidence type="ECO:0000256" key="1">
    <source>
        <dbReference type="ARBA" id="ARBA00022801"/>
    </source>
</evidence>
<dbReference type="RefSeq" id="WP_050532462.1">
    <property type="nucleotide sequence ID" value="NZ_AQQZ01000013.1"/>
</dbReference>
<feature type="domain" description="Sucrose phosphatase-like" evidence="2">
    <location>
        <begin position="18"/>
        <end position="253"/>
    </location>
</feature>
<proteinExistence type="predicted"/>
<reference evidence="3 4" key="1">
    <citation type="journal article" date="2015" name="Int. J. Syst. Evol. Microbiol.">
        <title>Aestuariivita atlantica sp. nov., isolated from deep sea sediment of the Atlantic Ocean.</title>
        <authorList>
            <person name="Li G."/>
            <person name="Lai Q."/>
            <person name="Du Y."/>
            <person name="Liu X."/>
            <person name="Sun F."/>
            <person name="Shao Z."/>
        </authorList>
    </citation>
    <scope>NUCLEOTIDE SEQUENCE [LARGE SCALE GENOMIC DNA]</scope>
    <source>
        <strain evidence="3 4">22II-S11-z3</strain>
    </source>
</reference>
<dbReference type="Pfam" id="PF05116">
    <property type="entry name" value="S6PP"/>
    <property type="match status" value="1"/>
</dbReference>
<protein>
    <submittedName>
        <fullName evidence="3">Alpha,alpha-trehalose-phosphate synthase</fullName>
    </submittedName>
</protein>
<dbReference type="SFLD" id="SFLDG01141">
    <property type="entry name" value="C2.B.1:_Sucrose_Phosphatase_Li"/>
    <property type="match status" value="1"/>
</dbReference>
<organism evidence="3 4">
    <name type="scientific">Pseudaestuariivita atlantica</name>
    <dbReference type="NCBI Taxonomy" id="1317121"/>
    <lineage>
        <taxon>Bacteria</taxon>
        <taxon>Pseudomonadati</taxon>
        <taxon>Pseudomonadota</taxon>
        <taxon>Alphaproteobacteria</taxon>
        <taxon>Rhodobacterales</taxon>
        <taxon>Paracoccaceae</taxon>
        <taxon>Pseudaestuariivita</taxon>
    </lineage>
</organism>
<name>A0A0L1JL65_9RHOB</name>
<dbReference type="SFLD" id="SFLDG01140">
    <property type="entry name" value="C2.B:_Phosphomannomutase_and_P"/>
    <property type="match status" value="1"/>
</dbReference>
<dbReference type="NCBIfam" id="TIGR01484">
    <property type="entry name" value="HAD-SF-IIB"/>
    <property type="match status" value="1"/>
</dbReference>
<dbReference type="Gene3D" id="3.40.50.1000">
    <property type="entry name" value="HAD superfamily/HAD-like"/>
    <property type="match status" value="1"/>
</dbReference>
<dbReference type="InterPro" id="IPR006379">
    <property type="entry name" value="HAD-SF_hydro_IIB"/>
</dbReference>